<name>A0ACA9Y292_9ASCO</name>
<reference evidence="1" key="1">
    <citation type="submission" date="2022-06" db="EMBL/GenBank/DDBJ databases">
        <authorList>
            <person name="Legras J.-L."/>
            <person name="Devillers H."/>
            <person name="Grondin C."/>
        </authorList>
    </citation>
    <scope>NUCLEOTIDE SEQUENCE</scope>
    <source>
        <strain evidence="1">CLIB 1444</strain>
    </source>
</reference>
<dbReference type="EMBL" id="CALSDN010000001">
    <property type="protein sequence ID" value="CAH6719018.1"/>
    <property type="molecule type" value="Genomic_DNA"/>
</dbReference>
<gene>
    <name evidence="1" type="ORF">CLIB1444_01S19636</name>
</gene>
<keyword evidence="2" id="KW-1185">Reference proteome</keyword>
<proteinExistence type="predicted"/>
<dbReference type="Proteomes" id="UP001152531">
    <property type="component" value="Unassembled WGS sequence"/>
</dbReference>
<organism evidence="1 2">
    <name type="scientific">[Candida] jaroonii</name>
    <dbReference type="NCBI Taxonomy" id="467808"/>
    <lineage>
        <taxon>Eukaryota</taxon>
        <taxon>Fungi</taxon>
        <taxon>Dikarya</taxon>
        <taxon>Ascomycota</taxon>
        <taxon>Saccharomycotina</taxon>
        <taxon>Pichiomycetes</taxon>
        <taxon>Debaryomycetaceae</taxon>
        <taxon>Yamadazyma</taxon>
    </lineage>
</organism>
<protein>
    <submittedName>
        <fullName evidence="1">Clathrin coat assembly protein AP180A</fullName>
    </submittedName>
</protein>
<accession>A0ACA9Y292</accession>
<evidence type="ECO:0000313" key="1">
    <source>
        <dbReference type="EMBL" id="CAH6719018.1"/>
    </source>
</evidence>
<evidence type="ECO:0000313" key="2">
    <source>
        <dbReference type="Proteomes" id="UP001152531"/>
    </source>
</evidence>
<sequence>MTTYEKIVKGATKIKVAAPKSKYIEPILLATSVHHSTEIENFGTIMRTLQTRLQDSAWSVVYKSLIVIHIMIREGDKDYTLKYIGEKMPHLLNLDQATVSRGSGFNNDVKFILKYAKYLQTRVKQYQQTKVDYVRDERSNNSTDQQGGRLRSLTVEKGLLRESESVQKQIDALLKNNFMENDINNDILLTSFRLLVNDLLSLFQELNEGVINLLEHYFEMSKVDAERALKIYKKFVDQTKYVIDYLRVAKHLEHSTKLHVPTIKHAPTALTSSLEEYLDDPNFDANRRQYLIEKQLKKEGKASPTKVPNLLTKPQESQPPSQQQAQVQPQRANSLVVQQTYNPWEQVMQQPFANSIVTHTGEVFTMPSIAQGQQIQSNSPFGNQPQVFQQPTQPSLNPAFTGNGFGGYGPQVQQSQATGNNPFLQNVNDNQVQSQVQPFMQQQQTQQFIQPQQTQPFGQQQPQPFMQPQQPQPFDQQQLQQSNPQLTQQNTFGLNRSNTNPFSMSNGTSPQPINPQSTNPFGNTRFSSGSNTTALSFNNGSKPEPIKATATGSNPFKVSETTSSLFNSAANVQPQQIRPQPTAGGLENLPTVPVFPQTQQEQQKQQYLNNAKMELQMTGQQPLQQQQTQPFQPFQQQTTQNFQPFQQQPTQNFQPFQQQPTQSFQPFQQQQTTQNGQPFQQQPAQAFQPFQEQPTQNFQQQPLYANNTYNGPSLI</sequence>
<comment type="caution">
    <text evidence="1">The sequence shown here is derived from an EMBL/GenBank/DDBJ whole genome shotgun (WGS) entry which is preliminary data.</text>
</comment>